<evidence type="ECO:0000313" key="4">
    <source>
        <dbReference type="Proteomes" id="UP000504603"/>
    </source>
</evidence>
<dbReference type="Gene3D" id="3.40.50.1820">
    <property type="entry name" value="alpha/beta hydrolase"/>
    <property type="match status" value="1"/>
</dbReference>
<reference evidence="5" key="1">
    <citation type="submission" date="2025-08" db="UniProtKB">
        <authorList>
            <consortium name="RefSeq"/>
        </authorList>
    </citation>
    <scope>IDENTIFICATION</scope>
    <source>
        <strain evidence="5">OHB3-1</strain>
    </source>
</reference>
<dbReference type="OrthoDB" id="1263307at2759"/>
<dbReference type="PANTHER" id="PTHR10992">
    <property type="entry name" value="METHYLESTERASE FAMILY MEMBER"/>
    <property type="match status" value="1"/>
</dbReference>
<protein>
    <submittedName>
        <fullName evidence="5">Methylesterase 11, chloroplastic</fullName>
    </submittedName>
</protein>
<dbReference type="GO" id="GO:0080031">
    <property type="term" value="F:methyl salicylate esterase activity"/>
    <property type="evidence" value="ECO:0007669"/>
    <property type="project" value="TreeGrafter"/>
</dbReference>
<organism evidence="4 5">
    <name type="scientific">Momordica charantia</name>
    <name type="common">Bitter gourd</name>
    <name type="synonym">Balsam pear</name>
    <dbReference type="NCBI Taxonomy" id="3673"/>
    <lineage>
        <taxon>Eukaryota</taxon>
        <taxon>Viridiplantae</taxon>
        <taxon>Streptophyta</taxon>
        <taxon>Embryophyta</taxon>
        <taxon>Tracheophyta</taxon>
        <taxon>Spermatophyta</taxon>
        <taxon>Magnoliopsida</taxon>
        <taxon>eudicotyledons</taxon>
        <taxon>Gunneridae</taxon>
        <taxon>Pentapetalae</taxon>
        <taxon>rosids</taxon>
        <taxon>fabids</taxon>
        <taxon>Cucurbitales</taxon>
        <taxon>Cucurbitaceae</taxon>
        <taxon>Momordiceae</taxon>
        <taxon>Momordica</taxon>
    </lineage>
</organism>
<dbReference type="GO" id="GO:0009694">
    <property type="term" value="P:jasmonic acid metabolic process"/>
    <property type="evidence" value="ECO:0007669"/>
    <property type="project" value="TreeGrafter"/>
</dbReference>
<feature type="region of interest" description="Disordered" evidence="2">
    <location>
        <begin position="142"/>
        <end position="182"/>
    </location>
</feature>
<keyword evidence="4" id="KW-1185">Reference proteome</keyword>
<feature type="region of interest" description="Disordered" evidence="2">
    <location>
        <begin position="84"/>
        <end position="124"/>
    </location>
</feature>
<proteinExistence type="predicted"/>
<dbReference type="SUPFAM" id="SSF53474">
    <property type="entry name" value="alpha/beta-Hydrolases"/>
    <property type="match status" value="1"/>
</dbReference>
<evidence type="ECO:0000259" key="3">
    <source>
        <dbReference type="Pfam" id="PF12697"/>
    </source>
</evidence>
<dbReference type="GeneID" id="111024985"/>
<dbReference type="GO" id="GO:0080032">
    <property type="term" value="F:methyl jasmonate esterase activity"/>
    <property type="evidence" value="ECO:0007669"/>
    <property type="project" value="TreeGrafter"/>
</dbReference>
<name>A0A6J1DXF2_MOMCH</name>
<dbReference type="FunFam" id="3.40.50.1820:FF:000025">
    <property type="entry name" value="putative methylesterase 11, chloroplastic"/>
    <property type="match status" value="1"/>
</dbReference>
<dbReference type="AlphaFoldDB" id="A0A6J1DXF2"/>
<dbReference type="GO" id="GO:0009696">
    <property type="term" value="P:salicylic acid metabolic process"/>
    <property type="evidence" value="ECO:0007669"/>
    <property type="project" value="TreeGrafter"/>
</dbReference>
<evidence type="ECO:0000313" key="5">
    <source>
        <dbReference type="RefSeq" id="XP_022158512.1"/>
    </source>
</evidence>
<dbReference type="Pfam" id="PF12697">
    <property type="entry name" value="Abhydrolase_6"/>
    <property type="match status" value="1"/>
</dbReference>
<dbReference type="RefSeq" id="XP_022158512.1">
    <property type="nucleotide sequence ID" value="XM_022302820.1"/>
</dbReference>
<keyword evidence="1" id="KW-0378">Hydrolase</keyword>
<dbReference type="GO" id="GO:0080030">
    <property type="term" value="F:methyl indole-3-acetate esterase activity"/>
    <property type="evidence" value="ECO:0007669"/>
    <property type="project" value="TreeGrafter"/>
</dbReference>
<gene>
    <name evidence="5" type="primary">LOC111024985</name>
</gene>
<dbReference type="KEGG" id="mcha:111024985"/>
<dbReference type="InterPro" id="IPR029058">
    <property type="entry name" value="AB_hydrolase_fold"/>
</dbReference>
<sequence length="453" mass="50595">MFYNYVLNNTQVGGGHHFDFLNQKNERKLQWLWLSLRHYQYDSVLSALNIPPFPFLSRLCFLSPLLLHASTMGNLCAILSPPPKPAAKQPANTFPDPPPLSISSNRWSRMRSSRREKPGESLTPEQALEVAAAALYQKRPLDSSLPFDRSTSLRQPAPGKKNRNALPRSSSSRPRSLTDPLLQPHQLVNQDIKLDDLETNHFVLVHGGGFGAWCWYKTIALLEEAGYRATAIDLTGSGIHSFDPNSVVNLAQYVQPLTDFLEKLPDDEKVILVGHDFGGACISYEMELFPLKIAKAIFIAAAMLSDGQNTLDMFSLQAGSDDVMRQAQVFVYANGNGKTPTAIELKKPLLKDLFFNQTPTKDVALASVSMRPIPFPPVLEKLHLSDAKYRSVRRFYIQTLNDNAVPAPIQASLITRNPPEQVFSLKGADHSPFFSKPQALHRLLVEISRIKRS</sequence>
<evidence type="ECO:0000256" key="1">
    <source>
        <dbReference type="ARBA" id="ARBA00022801"/>
    </source>
</evidence>
<evidence type="ECO:0000256" key="2">
    <source>
        <dbReference type="SAM" id="MobiDB-lite"/>
    </source>
</evidence>
<feature type="domain" description="AB hydrolase-1" evidence="3">
    <location>
        <begin position="202"/>
        <end position="440"/>
    </location>
</feature>
<dbReference type="InterPro" id="IPR045889">
    <property type="entry name" value="MES/HNL"/>
</dbReference>
<dbReference type="InterPro" id="IPR000073">
    <property type="entry name" value="AB_hydrolase_1"/>
</dbReference>
<dbReference type="Proteomes" id="UP000504603">
    <property type="component" value="Unplaced"/>
</dbReference>
<dbReference type="PANTHER" id="PTHR10992:SF872">
    <property type="entry name" value="METHYLESTERASE 11, CHLOROPLASTIC-RELATED"/>
    <property type="match status" value="1"/>
</dbReference>
<accession>A0A6J1DXF2</accession>